<proteinExistence type="inferred from homology"/>
<dbReference type="Pfam" id="PF00483">
    <property type="entry name" value="NTP_transferase"/>
    <property type="match status" value="1"/>
</dbReference>
<keyword evidence="7" id="KW-0647">Proteasome</keyword>
<reference evidence="7" key="1">
    <citation type="submission" date="2020-05" db="EMBL/GenBank/DDBJ databases">
        <title>Phylogenomic resolution of chytrid fungi.</title>
        <authorList>
            <person name="Stajich J.E."/>
            <person name="Amses K."/>
            <person name="Simmons R."/>
            <person name="Seto K."/>
            <person name="Myers J."/>
            <person name="Bonds A."/>
            <person name="Quandt C.A."/>
            <person name="Barry K."/>
            <person name="Liu P."/>
            <person name="Grigoriev I."/>
            <person name="Longcore J.E."/>
            <person name="James T.Y."/>
        </authorList>
    </citation>
    <scope>NUCLEOTIDE SEQUENCE</scope>
    <source>
        <strain evidence="7">JEL0476</strain>
    </source>
</reference>
<comment type="catalytic activity">
    <reaction evidence="4">
        <text>alpha-D-mannose 1-phosphate + GTP + H(+) = GDP-alpha-D-mannose + diphosphate</text>
        <dbReference type="Rhea" id="RHEA:15229"/>
        <dbReference type="ChEBI" id="CHEBI:15378"/>
        <dbReference type="ChEBI" id="CHEBI:33019"/>
        <dbReference type="ChEBI" id="CHEBI:37565"/>
        <dbReference type="ChEBI" id="CHEBI:57527"/>
        <dbReference type="ChEBI" id="CHEBI:58409"/>
        <dbReference type="EC" id="2.7.7.13"/>
    </reaction>
</comment>
<dbReference type="PANTHER" id="PTHR22572">
    <property type="entry name" value="SUGAR-1-PHOSPHATE GUANYL TRANSFERASE"/>
    <property type="match status" value="1"/>
</dbReference>
<comment type="caution">
    <text evidence="7">The sequence shown here is derived from an EMBL/GenBank/DDBJ whole genome shotgun (WGS) entry which is preliminary data.</text>
</comment>
<evidence type="ECO:0000259" key="5">
    <source>
        <dbReference type="Pfam" id="PF00483"/>
    </source>
</evidence>
<dbReference type="InterPro" id="IPR029044">
    <property type="entry name" value="Nucleotide-diphossugar_trans"/>
</dbReference>
<evidence type="ECO:0000256" key="1">
    <source>
        <dbReference type="ARBA" id="ARBA00004823"/>
    </source>
</evidence>
<comment type="pathway">
    <text evidence="1">Nucleotide-sugar biosynthesis; GDP-alpha-D-mannose biosynthesis; GDP-alpha-D-mannose from alpha-D-mannose 1-phosphate (GTP route): step 1/1.</text>
</comment>
<dbReference type="InterPro" id="IPR050486">
    <property type="entry name" value="Mannose-1P_guanyltransferase"/>
</dbReference>
<gene>
    <name evidence="7" type="primary">PSA2</name>
    <name evidence="7" type="ORF">HK099_000424</name>
</gene>
<dbReference type="GO" id="GO:0004475">
    <property type="term" value="F:mannose-1-phosphate guanylyltransferase (GTP) activity"/>
    <property type="evidence" value="ECO:0007669"/>
    <property type="project" value="UniProtKB-EC"/>
</dbReference>
<dbReference type="Pfam" id="PF25087">
    <property type="entry name" value="GMPPB_C"/>
    <property type="match status" value="1"/>
</dbReference>
<name>A0AAD5UBQ3_9FUNG</name>
<comment type="similarity">
    <text evidence="2">Belongs to the transferase hexapeptide repeat family.</text>
</comment>
<dbReference type="InterPro" id="IPR005835">
    <property type="entry name" value="NTP_transferase_dom"/>
</dbReference>
<dbReference type="AlphaFoldDB" id="A0AAD5UBQ3"/>
<evidence type="ECO:0000256" key="2">
    <source>
        <dbReference type="ARBA" id="ARBA00007274"/>
    </source>
</evidence>
<dbReference type="Gene3D" id="3.90.550.10">
    <property type="entry name" value="Spore Coat Polysaccharide Biosynthesis Protein SpsA, Chain A"/>
    <property type="match status" value="1"/>
</dbReference>
<organism evidence="7 8">
    <name type="scientific">Clydaea vesicula</name>
    <dbReference type="NCBI Taxonomy" id="447962"/>
    <lineage>
        <taxon>Eukaryota</taxon>
        <taxon>Fungi</taxon>
        <taxon>Fungi incertae sedis</taxon>
        <taxon>Chytridiomycota</taxon>
        <taxon>Chytridiomycota incertae sedis</taxon>
        <taxon>Chytridiomycetes</taxon>
        <taxon>Lobulomycetales</taxon>
        <taxon>Lobulomycetaceae</taxon>
        <taxon>Clydaea</taxon>
    </lineage>
</organism>
<dbReference type="Gene3D" id="2.160.10.10">
    <property type="entry name" value="Hexapeptide repeat proteins"/>
    <property type="match status" value="1"/>
</dbReference>
<evidence type="ECO:0000313" key="8">
    <source>
        <dbReference type="Proteomes" id="UP001211065"/>
    </source>
</evidence>
<keyword evidence="8" id="KW-1185">Reference proteome</keyword>
<protein>
    <recommendedName>
        <fullName evidence="3">mannose-1-phosphate guanylyltransferase</fullName>
        <ecNumber evidence="3">2.7.7.13</ecNumber>
    </recommendedName>
</protein>
<dbReference type="GO" id="GO:0000502">
    <property type="term" value="C:proteasome complex"/>
    <property type="evidence" value="ECO:0007669"/>
    <property type="project" value="UniProtKB-KW"/>
</dbReference>
<sequence length="409" mass="46030">MTLPKPLFPIAGFPMIYHHVAALSKIPGMKEILLIGFFEPKIFESFLNDVKNEYNNINIRYLREYQALGTAGCLFHFRDEILRGNPSKFFVMNADICSSFPLNKMLEFHTAYPGALSTLLSTRVDKKDVHKYGCVVTDPNSPHQVLHFVEKPETFISDLISCGVYLFDSKIFDVIKLVIEEKRLKAVENGQESKEEKVRLEQDIVSYLGTQGQLITFTINPDTDFWNQIKTGSSVIPANRSYLQRFKKHESRRLSVSSPNAKVLEDLLKKQPSTLSQEPQLIQPVIIHPTATIHPGTKIGPNVMIGPNATVCKGTRIKDSIILDSVEISHDSCIINSVVGWGSKIGCWSRVEGSPEDAHHLNATYKGLKIPSATILGKEVNVSDEIVIRNCIVLPHKELKYSYHNEILM</sequence>
<dbReference type="EMBL" id="JADGJW010000011">
    <property type="protein sequence ID" value="KAJ3227751.1"/>
    <property type="molecule type" value="Genomic_DNA"/>
</dbReference>
<accession>A0AAD5UBQ3</accession>
<feature type="domain" description="Nucleotidyl transferase" evidence="5">
    <location>
        <begin position="2"/>
        <end position="185"/>
    </location>
</feature>
<evidence type="ECO:0000313" key="7">
    <source>
        <dbReference type="EMBL" id="KAJ3227751.1"/>
    </source>
</evidence>
<dbReference type="EC" id="2.7.7.13" evidence="3"/>
<evidence type="ECO:0000259" key="6">
    <source>
        <dbReference type="Pfam" id="PF25087"/>
    </source>
</evidence>
<feature type="domain" description="Mannose-1-phosphate guanyltransferase C-terminal" evidence="6">
    <location>
        <begin position="282"/>
        <end position="407"/>
    </location>
</feature>
<dbReference type="InterPro" id="IPR056729">
    <property type="entry name" value="GMPPB_C"/>
</dbReference>
<dbReference type="Proteomes" id="UP001211065">
    <property type="component" value="Unassembled WGS sequence"/>
</dbReference>
<evidence type="ECO:0000256" key="3">
    <source>
        <dbReference type="ARBA" id="ARBA00012387"/>
    </source>
</evidence>
<evidence type="ECO:0000256" key="4">
    <source>
        <dbReference type="ARBA" id="ARBA00047343"/>
    </source>
</evidence>
<dbReference type="SUPFAM" id="SSF53448">
    <property type="entry name" value="Nucleotide-diphospho-sugar transferases"/>
    <property type="match status" value="1"/>
</dbReference>